<keyword evidence="3" id="KW-1185">Reference proteome</keyword>
<organism evidence="2 3">
    <name type="scientific">Pristionchus fissidentatus</name>
    <dbReference type="NCBI Taxonomy" id="1538716"/>
    <lineage>
        <taxon>Eukaryota</taxon>
        <taxon>Metazoa</taxon>
        <taxon>Ecdysozoa</taxon>
        <taxon>Nematoda</taxon>
        <taxon>Chromadorea</taxon>
        <taxon>Rhabditida</taxon>
        <taxon>Rhabditina</taxon>
        <taxon>Diplogasteromorpha</taxon>
        <taxon>Diplogasteroidea</taxon>
        <taxon>Neodiplogasteridae</taxon>
        <taxon>Pristionchus</taxon>
    </lineage>
</organism>
<name>A0AAV5UYM1_9BILA</name>
<dbReference type="EMBL" id="BTSY01000001">
    <property type="protein sequence ID" value="GMT11601.1"/>
    <property type="molecule type" value="Genomic_DNA"/>
</dbReference>
<protein>
    <submittedName>
        <fullName evidence="2">Uncharacterized protein</fullName>
    </submittedName>
</protein>
<keyword evidence="1" id="KW-0732">Signal</keyword>
<dbReference type="AlphaFoldDB" id="A0AAV5UYM1"/>
<evidence type="ECO:0000313" key="3">
    <source>
        <dbReference type="Proteomes" id="UP001432322"/>
    </source>
</evidence>
<gene>
    <name evidence="2" type="ORF">PFISCL1PPCAC_2898</name>
</gene>
<evidence type="ECO:0000256" key="1">
    <source>
        <dbReference type="SAM" id="SignalP"/>
    </source>
</evidence>
<sequence length="253" mass="29021">MFNMYIHISGSMKLLVCFLLLVSIVRALNFGNLDYFVDNAKESDIEGIFYSEDRRLNISAPYYADYCVALFNDGIPEGYGRSAILRFYNNYIVGYDAQEFNNSRELFDFMMEKAPMAYDVLSSLKIEITKHLVKVRPETKAFIELAGTLWIEYLLATARLKSAIMAKNMANSDEMSKEPAIRWQTVIGTAYNKIASAHNKLTPERKMEFERLTCSSALFRWAKMVEDAEPSVQDRFIFRAANAGAYLRNETCD</sequence>
<reference evidence="2" key="1">
    <citation type="submission" date="2023-10" db="EMBL/GenBank/DDBJ databases">
        <title>Genome assembly of Pristionchus species.</title>
        <authorList>
            <person name="Yoshida K."/>
            <person name="Sommer R.J."/>
        </authorList>
    </citation>
    <scope>NUCLEOTIDE SEQUENCE</scope>
    <source>
        <strain evidence="2">RS5133</strain>
    </source>
</reference>
<feature type="chain" id="PRO_5043899167" evidence="1">
    <location>
        <begin position="28"/>
        <end position="253"/>
    </location>
</feature>
<evidence type="ECO:0000313" key="2">
    <source>
        <dbReference type="EMBL" id="GMT11601.1"/>
    </source>
</evidence>
<proteinExistence type="predicted"/>
<dbReference type="Proteomes" id="UP001432322">
    <property type="component" value="Unassembled WGS sequence"/>
</dbReference>
<feature type="signal peptide" evidence="1">
    <location>
        <begin position="1"/>
        <end position="27"/>
    </location>
</feature>
<comment type="caution">
    <text evidence="2">The sequence shown here is derived from an EMBL/GenBank/DDBJ whole genome shotgun (WGS) entry which is preliminary data.</text>
</comment>
<feature type="non-terminal residue" evidence="2">
    <location>
        <position position="253"/>
    </location>
</feature>
<accession>A0AAV5UYM1</accession>